<reference evidence="2" key="1">
    <citation type="journal article" date="2020" name="Stud. Mycol.">
        <title>101 Dothideomycetes genomes: a test case for predicting lifestyles and emergence of pathogens.</title>
        <authorList>
            <person name="Haridas S."/>
            <person name="Albert R."/>
            <person name="Binder M."/>
            <person name="Bloem J."/>
            <person name="Labutti K."/>
            <person name="Salamov A."/>
            <person name="Andreopoulos B."/>
            <person name="Baker S."/>
            <person name="Barry K."/>
            <person name="Bills G."/>
            <person name="Bluhm B."/>
            <person name="Cannon C."/>
            <person name="Castanera R."/>
            <person name="Culley D."/>
            <person name="Daum C."/>
            <person name="Ezra D."/>
            <person name="Gonzalez J."/>
            <person name="Henrissat B."/>
            <person name="Kuo A."/>
            <person name="Liang C."/>
            <person name="Lipzen A."/>
            <person name="Lutzoni F."/>
            <person name="Magnuson J."/>
            <person name="Mondo S."/>
            <person name="Nolan M."/>
            <person name="Ohm R."/>
            <person name="Pangilinan J."/>
            <person name="Park H.-J."/>
            <person name="Ramirez L."/>
            <person name="Alfaro M."/>
            <person name="Sun H."/>
            <person name="Tritt A."/>
            <person name="Yoshinaga Y."/>
            <person name="Zwiers L.-H."/>
            <person name="Turgeon B."/>
            <person name="Goodwin S."/>
            <person name="Spatafora J."/>
            <person name="Crous P."/>
            <person name="Grigoriev I."/>
        </authorList>
    </citation>
    <scope>NUCLEOTIDE SEQUENCE</scope>
    <source>
        <strain evidence="2">CBS 473.64</strain>
    </source>
</reference>
<organism evidence="2 3">
    <name type="scientific">Massarina eburnea CBS 473.64</name>
    <dbReference type="NCBI Taxonomy" id="1395130"/>
    <lineage>
        <taxon>Eukaryota</taxon>
        <taxon>Fungi</taxon>
        <taxon>Dikarya</taxon>
        <taxon>Ascomycota</taxon>
        <taxon>Pezizomycotina</taxon>
        <taxon>Dothideomycetes</taxon>
        <taxon>Pleosporomycetidae</taxon>
        <taxon>Pleosporales</taxon>
        <taxon>Massarineae</taxon>
        <taxon>Massarinaceae</taxon>
        <taxon>Massarina</taxon>
    </lineage>
</organism>
<proteinExistence type="predicted"/>
<evidence type="ECO:0000313" key="3">
    <source>
        <dbReference type="Proteomes" id="UP000799753"/>
    </source>
</evidence>
<feature type="signal peptide" evidence="1">
    <location>
        <begin position="1"/>
        <end position="20"/>
    </location>
</feature>
<evidence type="ECO:0000256" key="1">
    <source>
        <dbReference type="SAM" id="SignalP"/>
    </source>
</evidence>
<evidence type="ECO:0000313" key="2">
    <source>
        <dbReference type="EMBL" id="KAF2640779.1"/>
    </source>
</evidence>
<dbReference type="AlphaFoldDB" id="A0A6A6RYX9"/>
<feature type="chain" id="PRO_5025335946" evidence="1">
    <location>
        <begin position="21"/>
        <end position="64"/>
    </location>
</feature>
<dbReference type="EMBL" id="MU006784">
    <property type="protein sequence ID" value="KAF2640779.1"/>
    <property type="molecule type" value="Genomic_DNA"/>
</dbReference>
<dbReference type="Gene3D" id="3.30.70.80">
    <property type="entry name" value="Peptidase S8 propeptide/proteinase inhibitor I9"/>
    <property type="match status" value="1"/>
</dbReference>
<protein>
    <submittedName>
        <fullName evidence="2">Uncharacterized protein</fullName>
    </submittedName>
</protein>
<sequence length="64" mass="6951">MRFTLFSFFVAALFALTTMAVAPMHSVIISFPKDAPDSLLQSAKDRVIAAKGTITHEYSRSTGS</sequence>
<dbReference type="InterPro" id="IPR037045">
    <property type="entry name" value="S8pro/Inhibitor_I9_sf"/>
</dbReference>
<keyword evidence="1" id="KW-0732">Signal</keyword>
<name>A0A6A6RYX9_9PLEO</name>
<feature type="non-terminal residue" evidence="2">
    <location>
        <position position="64"/>
    </location>
</feature>
<dbReference type="Proteomes" id="UP000799753">
    <property type="component" value="Unassembled WGS sequence"/>
</dbReference>
<keyword evidence="3" id="KW-1185">Reference proteome</keyword>
<gene>
    <name evidence="2" type="ORF">P280DRAFT_469489</name>
</gene>
<dbReference type="OrthoDB" id="3888684at2759"/>
<accession>A0A6A6RYX9</accession>